<accession>A0AAE0DL15</accession>
<feature type="compositionally biased region" description="Polar residues" evidence="1">
    <location>
        <begin position="163"/>
        <end position="176"/>
    </location>
</feature>
<keyword evidence="3" id="KW-1185">Reference proteome</keyword>
<comment type="caution">
    <text evidence="2">The sequence shown here is derived from an EMBL/GenBank/DDBJ whole genome shotgun (WGS) entry which is preliminary data.</text>
</comment>
<organism evidence="2 3">
    <name type="scientific">Lepraria neglecta</name>
    <dbReference type="NCBI Taxonomy" id="209136"/>
    <lineage>
        <taxon>Eukaryota</taxon>
        <taxon>Fungi</taxon>
        <taxon>Dikarya</taxon>
        <taxon>Ascomycota</taxon>
        <taxon>Pezizomycotina</taxon>
        <taxon>Lecanoromycetes</taxon>
        <taxon>OSLEUM clade</taxon>
        <taxon>Lecanoromycetidae</taxon>
        <taxon>Lecanorales</taxon>
        <taxon>Lecanorineae</taxon>
        <taxon>Stereocaulaceae</taxon>
        <taxon>Lepraria</taxon>
    </lineage>
</organism>
<dbReference type="EMBL" id="JASNWA010000007">
    <property type="protein sequence ID" value="KAK3173215.1"/>
    <property type="molecule type" value="Genomic_DNA"/>
</dbReference>
<dbReference type="Proteomes" id="UP001276659">
    <property type="component" value="Unassembled WGS sequence"/>
</dbReference>
<reference evidence="2" key="1">
    <citation type="submission" date="2022-11" db="EMBL/GenBank/DDBJ databases">
        <title>Chromosomal genome sequence assembly and mating type (MAT) locus characterization of the leprose asexual lichenized fungus Lepraria neglecta (Nyl.) Erichsen.</title>
        <authorList>
            <person name="Allen J.L."/>
            <person name="Pfeffer B."/>
        </authorList>
    </citation>
    <scope>NUCLEOTIDE SEQUENCE</scope>
    <source>
        <strain evidence="2">Allen 5258</strain>
    </source>
</reference>
<sequence>MDRQDGKDPFDYHTYYAENGLTIATMIEFRAFCAGFFECHVRPSTPTNEALMAKFIKLITRAEVLFARARAVIPEFQVPQDQSSHENANIRRVLLATQELRGLNTKRWSNQPDELAWLKLANDGQALVDKEEKEGKGHVKQASNAGGQASPSVTARNGHKKQASNGSVPASPSVTTGKGPEKQVGGASARASAHATLKDKAEATKPKMKSKLEDVPTFVPGSAFGNQETVWSPTRGTRLRRLDETYQVPVVPAASPTPMSFGQALTPTHRTPLSQTPQHQTPMPGMIDSLTGRLRTLHTRTSSTDSHKTSPALQAGNNLSPVGVTNLCYVRPQNRVNTRSNPTPFHEHVKQVYEPKKQANRPPPISPISNMGGPRYPVNRTAGVPGIEPFSAPPNVQQFQGRHDSGQGAYGRSVMPFQPPPSGHFYNPIVNTNNYAPNPQLWGIQPPAPAHISPEYLPLPPPGSMTPVEYWDMLYQREHDIRNRLANTHLPPTEEVLHHFARLEQARMTAVATNLPARGNLHKKKWLSVLQKEMNGIWKAQTGMMPLSPIVVARKQDYEKVIEEEIRAANRET</sequence>
<feature type="compositionally biased region" description="Basic and acidic residues" evidence="1">
    <location>
        <begin position="196"/>
        <end position="210"/>
    </location>
</feature>
<name>A0AAE0DL15_9LECA</name>
<evidence type="ECO:0000313" key="2">
    <source>
        <dbReference type="EMBL" id="KAK3173215.1"/>
    </source>
</evidence>
<gene>
    <name evidence="2" type="ORF">OEA41_006544</name>
</gene>
<feature type="compositionally biased region" description="Polar residues" evidence="1">
    <location>
        <begin position="141"/>
        <end position="155"/>
    </location>
</feature>
<feature type="region of interest" description="Disordered" evidence="1">
    <location>
        <begin position="356"/>
        <end position="375"/>
    </location>
</feature>
<protein>
    <submittedName>
        <fullName evidence="2">Uncharacterized protein</fullName>
    </submittedName>
</protein>
<dbReference type="AlphaFoldDB" id="A0AAE0DL15"/>
<evidence type="ECO:0000313" key="3">
    <source>
        <dbReference type="Proteomes" id="UP001276659"/>
    </source>
</evidence>
<proteinExistence type="predicted"/>
<feature type="region of interest" description="Disordered" evidence="1">
    <location>
        <begin position="131"/>
        <end position="210"/>
    </location>
</feature>
<evidence type="ECO:0000256" key="1">
    <source>
        <dbReference type="SAM" id="MobiDB-lite"/>
    </source>
</evidence>